<dbReference type="CDD" id="cd03230">
    <property type="entry name" value="ABC_DR_subfamily_A"/>
    <property type="match status" value="1"/>
</dbReference>
<evidence type="ECO:0000259" key="3">
    <source>
        <dbReference type="PROSITE" id="PS50893"/>
    </source>
</evidence>
<gene>
    <name evidence="4" type="primary">ybhF_2</name>
    <name evidence="4" type="ORF">LuPra_02871</name>
</gene>
<dbReference type="OrthoDB" id="9804819at2"/>
<dbReference type="EMBL" id="CP015136">
    <property type="protein sequence ID" value="AMY09649.1"/>
    <property type="molecule type" value="Genomic_DNA"/>
</dbReference>
<dbReference type="PROSITE" id="PS50893">
    <property type="entry name" value="ABC_TRANSPORTER_2"/>
    <property type="match status" value="1"/>
</dbReference>
<reference evidence="5" key="2">
    <citation type="submission" date="2016-04" db="EMBL/GenBank/DDBJ databases">
        <title>First Complete Genome Sequence of a Subdivision 6 Acidobacterium.</title>
        <authorList>
            <person name="Huang S."/>
            <person name="Vieira S."/>
            <person name="Bunk B."/>
            <person name="Riedel T."/>
            <person name="Sproeer C."/>
            <person name="Overmann J."/>
        </authorList>
    </citation>
    <scope>NUCLEOTIDE SEQUENCE [LARGE SCALE GENOMIC DNA]</scope>
    <source>
        <strain evidence="5">DSM 100886 HEG_-6_39</strain>
    </source>
</reference>
<dbReference type="AlphaFoldDB" id="A0A143PPA9"/>
<keyword evidence="5" id="KW-1185">Reference proteome</keyword>
<keyword evidence="1" id="KW-0547">Nucleotide-binding</keyword>
<dbReference type="Proteomes" id="UP000076079">
    <property type="component" value="Chromosome"/>
</dbReference>
<dbReference type="GO" id="GO:0005524">
    <property type="term" value="F:ATP binding"/>
    <property type="evidence" value="ECO:0007669"/>
    <property type="project" value="UniProtKB-KW"/>
</dbReference>
<dbReference type="InterPro" id="IPR003439">
    <property type="entry name" value="ABC_transporter-like_ATP-bd"/>
</dbReference>
<evidence type="ECO:0000313" key="4">
    <source>
        <dbReference type="EMBL" id="AMY09649.1"/>
    </source>
</evidence>
<feature type="domain" description="ABC transporter" evidence="3">
    <location>
        <begin position="10"/>
        <end position="241"/>
    </location>
</feature>
<accession>A0A143PPA9</accession>
<dbReference type="InterPro" id="IPR027417">
    <property type="entry name" value="P-loop_NTPase"/>
</dbReference>
<dbReference type="GO" id="GO:0016887">
    <property type="term" value="F:ATP hydrolysis activity"/>
    <property type="evidence" value="ECO:0007669"/>
    <property type="project" value="InterPro"/>
</dbReference>
<sequence length="316" mass="34626">MTAQAQDVLVSARQLTRRFGSFVAVRNVDVDIPRGRVFGFLGPNGSGKSTTIRMLAGLLAPSSGTITGFGGIQLATNTDAWKRRLGYMSQKFSLYLDLTVEENLRFFGSVYGLRGASLLDRIDALADRLRFQEVRRVLTEGLSTGLRQRVALAAALLHEPELLFLDEPTGGVDPVGRRMFWDLIYELAADRGMTVLVTTHYMDEAEQCDRLAFILDGELIADGSPLDLKSHLAGRLFEVVVEHDAFGALETLRSQQQFEDVYLAGRHLRAVLRAEARDAALAPLAAIGRPESAEPSLEDVFVSLARKRSTSSGEAA</sequence>
<dbReference type="STRING" id="1855912.LuPra_02871"/>
<dbReference type="Gene3D" id="3.40.50.300">
    <property type="entry name" value="P-loop containing nucleotide triphosphate hydrolases"/>
    <property type="match status" value="1"/>
</dbReference>
<dbReference type="KEGG" id="abac:LuPra_02871"/>
<evidence type="ECO:0000256" key="1">
    <source>
        <dbReference type="ARBA" id="ARBA00022741"/>
    </source>
</evidence>
<dbReference type="SUPFAM" id="SSF52540">
    <property type="entry name" value="P-loop containing nucleoside triphosphate hydrolases"/>
    <property type="match status" value="1"/>
</dbReference>
<name>A0A143PPA9_LUTPR</name>
<evidence type="ECO:0000313" key="5">
    <source>
        <dbReference type="Proteomes" id="UP000076079"/>
    </source>
</evidence>
<keyword evidence="2 4" id="KW-0067">ATP-binding</keyword>
<protein>
    <submittedName>
        <fullName evidence="4">Putative ABC transporter ATP-binding protein YbhF</fullName>
    </submittedName>
</protein>
<proteinExistence type="predicted"/>
<organism evidence="4 5">
    <name type="scientific">Luteitalea pratensis</name>
    <dbReference type="NCBI Taxonomy" id="1855912"/>
    <lineage>
        <taxon>Bacteria</taxon>
        <taxon>Pseudomonadati</taxon>
        <taxon>Acidobacteriota</taxon>
        <taxon>Vicinamibacteria</taxon>
        <taxon>Vicinamibacterales</taxon>
        <taxon>Vicinamibacteraceae</taxon>
        <taxon>Luteitalea</taxon>
    </lineage>
</organism>
<dbReference type="SMART" id="SM00382">
    <property type="entry name" value="AAA"/>
    <property type="match status" value="1"/>
</dbReference>
<dbReference type="Pfam" id="PF00005">
    <property type="entry name" value="ABC_tran"/>
    <property type="match status" value="1"/>
</dbReference>
<evidence type="ECO:0000256" key="2">
    <source>
        <dbReference type="ARBA" id="ARBA00022840"/>
    </source>
</evidence>
<reference evidence="4 5" key="1">
    <citation type="journal article" date="2016" name="Genome Announc.">
        <title>First Complete Genome Sequence of a Subdivision 6 Acidobacterium Strain.</title>
        <authorList>
            <person name="Huang S."/>
            <person name="Vieira S."/>
            <person name="Bunk B."/>
            <person name="Riedel T."/>
            <person name="Sproer C."/>
            <person name="Overmann J."/>
        </authorList>
    </citation>
    <scope>NUCLEOTIDE SEQUENCE [LARGE SCALE GENOMIC DNA]</scope>
    <source>
        <strain evidence="5">DSM 100886 HEG_-6_39</strain>
    </source>
</reference>
<dbReference type="RefSeq" id="WP_110171385.1">
    <property type="nucleotide sequence ID" value="NZ_CP015136.1"/>
</dbReference>
<dbReference type="PANTHER" id="PTHR43038:SF3">
    <property type="entry name" value="ABC TRANSPORTER G FAMILY MEMBER 20 ISOFORM X1"/>
    <property type="match status" value="1"/>
</dbReference>
<dbReference type="PANTHER" id="PTHR43038">
    <property type="entry name" value="ATP-BINDING CASSETTE, SUB-FAMILY H, MEMBER 1"/>
    <property type="match status" value="1"/>
</dbReference>
<dbReference type="InterPro" id="IPR003593">
    <property type="entry name" value="AAA+_ATPase"/>
</dbReference>